<dbReference type="SUPFAM" id="SSF53448">
    <property type="entry name" value="Nucleotide-diphospho-sugar transferases"/>
    <property type="match status" value="1"/>
</dbReference>
<evidence type="ECO:0000313" key="2">
    <source>
        <dbReference type="Proteomes" id="UP000001505"/>
    </source>
</evidence>
<dbReference type="OrthoDB" id="7340531at2"/>
<dbReference type="EMBL" id="CP001928">
    <property type="protein sequence ID" value="ADI38662.1"/>
    <property type="molecule type" value="Genomic_DNA"/>
</dbReference>
<protein>
    <submittedName>
        <fullName evidence="1">Uncharacterized protein</fullName>
    </submittedName>
</protein>
<organism evidence="1 2">
    <name type="scientific">Waddlia chondrophila (strain ATCC VR-1470 / WSU 86-1044)</name>
    <dbReference type="NCBI Taxonomy" id="716544"/>
    <lineage>
        <taxon>Bacteria</taxon>
        <taxon>Pseudomonadati</taxon>
        <taxon>Chlamydiota</taxon>
        <taxon>Chlamydiia</taxon>
        <taxon>Parachlamydiales</taxon>
        <taxon>Waddliaceae</taxon>
        <taxon>Waddlia</taxon>
    </lineage>
</organism>
<gene>
    <name evidence="1" type="ordered locus">wcw_1310</name>
</gene>
<keyword evidence="2" id="KW-1185">Reference proteome</keyword>
<reference evidence="1 2" key="1">
    <citation type="journal article" date="2010" name="PLoS ONE">
        <title>The Waddlia genome: a window into chlamydial biology.</title>
        <authorList>
            <person name="Bertelli C."/>
            <person name="Collyn F."/>
            <person name="Croxatto A."/>
            <person name="Ruckert C."/>
            <person name="Polkinghorne A."/>
            <person name="Kebbi-Beghdadi C."/>
            <person name="Goesmann A."/>
            <person name="Vaughan L."/>
            <person name="Greub G."/>
        </authorList>
    </citation>
    <scope>NUCLEOTIDE SEQUENCE [LARGE SCALE GENOMIC DNA]</scope>
    <source>
        <strain evidence="2">ATCC VR-1470 / WSU 86-1044</strain>
    </source>
</reference>
<proteinExistence type="predicted"/>
<dbReference type="Proteomes" id="UP000001505">
    <property type="component" value="Chromosome"/>
</dbReference>
<dbReference type="KEGG" id="wch:wcw_1310"/>
<dbReference type="RefSeq" id="WP_013182373.1">
    <property type="nucleotide sequence ID" value="NC_014225.1"/>
</dbReference>
<dbReference type="HOGENOM" id="CLU_926310_0_0_0"/>
<evidence type="ECO:0000313" key="1">
    <source>
        <dbReference type="EMBL" id="ADI38662.1"/>
    </source>
</evidence>
<sequence length="269" mass="31428">MADTIRIFVTTCKPMWRVEKALEYTVHKYCTPPFKVTFLRSGDPDWLTNVDLSISHKDKDAIKKAGCWNIGRDHPRPYSGEGWATPFTCFRFAIPELCSFEGRAIHMDADFIVQNDLRKIFEIDMTHPIMSPHHRTDFMLIDCSRIAEMQMMGMWPSIEEMKVSGDNIDVYRKKLQNYMFIGDAPREWESWDGKDLAENSFSIHYTEMRTQPWKPYPEYFDYPLYPDKNAGYLFWEEYAEALEAEARGEITLSAKDQTSPDATPLSRKA</sequence>
<dbReference type="STRING" id="716544.wcw_1310"/>
<accession>D6YX01</accession>
<dbReference type="InterPro" id="IPR029044">
    <property type="entry name" value="Nucleotide-diphossugar_trans"/>
</dbReference>
<dbReference type="Gene3D" id="3.90.550.10">
    <property type="entry name" value="Spore Coat Polysaccharide Biosynthesis Protein SpsA, Chain A"/>
    <property type="match status" value="1"/>
</dbReference>
<name>D6YX01_WADCW</name>
<dbReference type="eggNOG" id="COG3660">
    <property type="taxonomic scope" value="Bacteria"/>
</dbReference>
<dbReference type="AlphaFoldDB" id="D6YX01"/>